<comment type="caution">
    <text evidence="9">The sequence shown here is derived from an EMBL/GenBank/DDBJ whole genome shotgun (WGS) entry which is preliminary data.</text>
</comment>
<evidence type="ECO:0000256" key="6">
    <source>
        <dbReference type="ARBA" id="ARBA00023014"/>
    </source>
</evidence>
<evidence type="ECO:0000256" key="7">
    <source>
        <dbReference type="SAM" id="MobiDB-lite"/>
    </source>
</evidence>
<dbReference type="InterPro" id="IPR007197">
    <property type="entry name" value="rSAM"/>
</dbReference>
<feature type="region of interest" description="Disordered" evidence="7">
    <location>
        <begin position="1"/>
        <end position="58"/>
    </location>
</feature>
<evidence type="ECO:0000313" key="9">
    <source>
        <dbReference type="EMBL" id="HGK27522.1"/>
    </source>
</evidence>
<protein>
    <submittedName>
        <fullName evidence="9">AmmeMemoRadiSam system radical SAM enzyme</fullName>
    </submittedName>
</protein>
<dbReference type="InterPro" id="IPR013785">
    <property type="entry name" value="Aldolase_TIM"/>
</dbReference>
<feature type="compositionally biased region" description="Pro residues" evidence="7">
    <location>
        <begin position="1"/>
        <end position="14"/>
    </location>
</feature>
<evidence type="ECO:0000256" key="2">
    <source>
        <dbReference type="ARBA" id="ARBA00022485"/>
    </source>
</evidence>
<keyword evidence="4" id="KW-0479">Metal-binding</keyword>
<sequence>MPSGPWPASTPPRPGSSSSPAGPRPSPSAPAKWTVPKLRPSGSSTAPPAASSSSARSSARSSWQWRNSPCELSLRLSFRTSRTRREPLNQGTLRLSSFFRILSCLGLLATLVLPPALAGRAALPPHEAQFYSKLSGGSVRCELCPRRCVIASGRRGFCRVRENRGGRLYSLVYGRPCSMNKEPIEKAPFFHFLPGRQRLTLATVGCNQRCKYCQNWEISQTAPEAVPADTLAPEQVVAIARRESLPVICFTYTEPMVFYEYMSDIARLARAAGIRTAVVTGGYINPEPLRRLCKLVDAIKIDLKGFTEDFYADVCGSSLQPVLEACRTVAKAGTHLELVNLVVPALNDDSTSLAAMCRWIADSLGDTVPLHFTRFHPNYRLMNTPPTPLATLEQAAAIARRSGLRFVYIGNVPGHEKENTRCPGCNRFVVRRRGFTVLENRVGSGTCPYCGTRIPGIWQ</sequence>
<dbReference type="CDD" id="cd01335">
    <property type="entry name" value="Radical_SAM"/>
    <property type="match status" value="1"/>
</dbReference>
<evidence type="ECO:0000256" key="1">
    <source>
        <dbReference type="ARBA" id="ARBA00001966"/>
    </source>
</evidence>
<keyword evidence="5" id="KW-0408">Iron</keyword>
<dbReference type="InterPro" id="IPR027596">
    <property type="entry name" value="AmmeMemoSam_rS"/>
</dbReference>
<evidence type="ECO:0000256" key="3">
    <source>
        <dbReference type="ARBA" id="ARBA00022691"/>
    </source>
</evidence>
<dbReference type="PANTHER" id="PTHR30352">
    <property type="entry name" value="PYRUVATE FORMATE-LYASE-ACTIVATING ENZYME"/>
    <property type="match status" value="1"/>
</dbReference>
<dbReference type="Gene3D" id="3.20.20.70">
    <property type="entry name" value="Aldolase class I"/>
    <property type="match status" value="1"/>
</dbReference>
<dbReference type="NCBIfam" id="TIGR04337">
    <property type="entry name" value="AmmeMemoSam_rS"/>
    <property type="match status" value="1"/>
</dbReference>
<dbReference type="EMBL" id="DSUT01000016">
    <property type="protein sequence ID" value="HGK27522.1"/>
    <property type="molecule type" value="Genomic_DNA"/>
</dbReference>
<dbReference type="PROSITE" id="PS51918">
    <property type="entry name" value="RADICAL_SAM"/>
    <property type="match status" value="1"/>
</dbReference>
<feature type="domain" description="Radical SAM core" evidence="8">
    <location>
        <begin position="191"/>
        <end position="405"/>
    </location>
</feature>
<dbReference type="GO" id="GO:0051539">
    <property type="term" value="F:4 iron, 4 sulfur cluster binding"/>
    <property type="evidence" value="ECO:0007669"/>
    <property type="project" value="UniProtKB-KW"/>
</dbReference>
<dbReference type="InterPro" id="IPR058240">
    <property type="entry name" value="rSAM_sf"/>
</dbReference>
<reference evidence="9" key="1">
    <citation type="journal article" date="2020" name="mSystems">
        <title>Genome- and Community-Level Interaction Insights into Carbon Utilization and Element Cycling Functions of Hydrothermarchaeota in Hydrothermal Sediment.</title>
        <authorList>
            <person name="Zhou Z."/>
            <person name="Liu Y."/>
            <person name="Xu W."/>
            <person name="Pan J."/>
            <person name="Luo Z.H."/>
            <person name="Li M."/>
        </authorList>
    </citation>
    <scope>NUCLEOTIDE SEQUENCE [LARGE SCALE GENOMIC DNA]</scope>
    <source>
        <strain evidence="9">SpSt-488</strain>
    </source>
</reference>
<keyword evidence="3" id="KW-0949">S-adenosyl-L-methionine</keyword>
<dbReference type="SFLD" id="SFLDS00029">
    <property type="entry name" value="Radical_SAM"/>
    <property type="match status" value="1"/>
</dbReference>
<dbReference type="SFLD" id="SFLDG01101">
    <property type="entry name" value="Uncharacterised_Radical_SAM_Su"/>
    <property type="match status" value="1"/>
</dbReference>
<dbReference type="Pfam" id="PF04055">
    <property type="entry name" value="Radical_SAM"/>
    <property type="match status" value="1"/>
</dbReference>
<dbReference type="InterPro" id="IPR034457">
    <property type="entry name" value="Organic_radical-activating"/>
</dbReference>
<evidence type="ECO:0000256" key="4">
    <source>
        <dbReference type="ARBA" id="ARBA00022723"/>
    </source>
</evidence>
<accession>A0A7C4GG15</accession>
<comment type="cofactor">
    <cofactor evidence="1">
        <name>[4Fe-4S] cluster</name>
        <dbReference type="ChEBI" id="CHEBI:49883"/>
    </cofactor>
</comment>
<dbReference type="GO" id="GO:0003824">
    <property type="term" value="F:catalytic activity"/>
    <property type="evidence" value="ECO:0007669"/>
    <property type="project" value="InterPro"/>
</dbReference>
<proteinExistence type="predicted"/>
<organism evidence="9">
    <name type="scientific">candidate division WOR-3 bacterium</name>
    <dbReference type="NCBI Taxonomy" id="2052148"/>
    <lineage>
        <taxon>Bacteria</taxon>
        <taxon>Bacteria division WOR-3</taxon>
    </lineage>
</organism>
<dbReference type="SUPFAM" id="SSF102114">
    <property type="entry name" value="Radical SAM enzymes"/>
    <property type="match status" value="1"/>
</dbReference>
<name>A0A7C4GG15_UNCW3</name>
<keyword evidence="6" id="KW-0411">Iron-sulfur</keyword>
<evidence type="ECO:0000256" key="5">
    <source>
        <dbReference type="ARBA" id="ARBA00023004"/>
    </source>
</evidence>
<feature type="compositionally biased region" description="Low complexity" evidence="7">
    <location>
        <begin position="39"/>
        <end position="58"/>
    </location>
</feature>
<keyword evidence="2" id="KW-0004">4Fe-4S</keyword>
<gene>
    <name evidence="9" type="primary">amrS</name>
    <name evidence="9" type="ORF">ENS41_01010</name>
</gene>
<dbReference type="AlphaFoldDB" id="A0A7C4GG15"/>
<dbReference type="GO" id="GO:0046872">
    <property type="term" value="F:metal ion binding"/>
    <property type="evidence" value="ECO:0007669"/>
    <property type="project" value="UniProtKB-KW"/>
</dbReference>
<evidence type="ECO:0000259" key="8">
    <source>
        <dbReference type="PROSITE" id="PS51918"/>
    </source>
</evidence>
<dbReference type="PANTHER" id="PTHR30352:SF5">
    <property type="entry name" value="PYRUVATE FORMATE-LYASE 1-ACTIVATING ENZYME"/>
    <property type="match status" value="1"/>
</dbReference>